<organism evidence="4 5">
    <name type="scientific">Novispirillum itersonii</name>
    <name type="common">Aquaspirillum itersonii</name>
    <dbReference type="NCBI Taxonomy" id="189"/>
    <lineage>
        <taxon>Bacteria</taxon>
        <taxon>Pseudomonadati</taxon>
        <taxon>Pseudomonadota</taxon>
        <taxon>Alphaproteobacteria</taxon>
        <taxon>Rhodospirillales</taxon>
        <taxon>Novispirillaceae</taxon>
        <taxon>Novispirillum</taxon>
    </lineage>
</organism>
<evidence type="ECO:0000313" key="4">
    <source>
        <dbReference type="EMBL" id="MBB6209060.1"/>
    </source>
</evidence>
<dbReference type="Proteomes" id="UP000544872">
    <property type="component" value="Unassembled WGS sequence"/>
</dbReference>
<dbReference type="EMBL" id="JACIIX010000001">
    <property type="protein sequence ID" value="MBB6209060.1"/>
    <property type="molecule type" value="Genomic_DNA"/>
</dbReference>
<sequence length="281" mass="29162">MRRITVAAVSLWAALVTVPGAVLAQGLDLGRGGGGPIEVLADDGIEWQQPKKQFIARGNAQAIRGGVTVRAPMLVAHYRDTDGSATDIEVLEASGGVTISSASEQASGRRAVYTVATGMLVLYGDGSPVSLVTRTETVVAKDRIEYDTKAQKAVAYGGASVKKADKTLTAETLIAYMEELNGKTDLRRVEGVGEVVIVTAKETARGSQGNYDAKTGIATLTGSVTITRDQNVLTGNRAVVNMNSGLSTLYGGGGDGTRARAYLVPQEKDKGKPAAAAPKAP</sequence>
<dbReference type="GO" id="GO:0009279">
    <property type="term" value="C:cell outer membrane"/>
    <property type="evidence" value="ECO:0007669"/>
    <property type="project" value="TreeGrafter"/>
</dbReference>
<protein>
    <submittedName>
        <fullName evidence="4">Lipopolysaccharide export system protein LptA</fullName>
    </submittedName>
</protein>
<dbReference type="AlphaFoldDB" id="A0A7W9ZD61"/>
<dbReference type="InterPro" id="IPR052037">
    <property type="entry name" value="LPS_export_LptA"/>
</dbReference>
<feature type="signal peptide" evidence="2">
    <location>
        <begin position="1"/>
        <end position="24"/>
    </location>
</feature>
<dbReference type="GO" id="GO:0017089">
    <property type="term" value="F:glycolipid transfer activity"/>
    <property type="evidence" value="ECO:0007669"/>
    <property type="project" value="TreeGrafter"/>
</dbReference>
<evidence type="ECO:0000313" key="5">
    <source>
        <dbReference type="Proteomes" id="UP000544872"/>
    </source>
</evidence>
<comment type="caution">
    <text evidence="4">The sequence shown here is derived from an EMBL/GenBank/DDBJ whole genome shotgun (WGS) entry which is preliminary data.</text>
</comment>
<dbReference type="GO" id="GO:0015920">
    <property type="term" value="P:lipopolysaccharide transport"/>
    <property type="evidence" value="ECO:0007669"/>
    <property type="project" value="TreeGrafter"/>
</dbReference>
<keyword evidence="1 2" id="KW-0732">Signal</keyword>
<dbReference type="Pfam" id="PF03968">
    <property type="entry name" value="LptD_N"/>
    <property type="match status" value="1"/>
</dbReference>
<dbReference type="GO" id="GO:0030288">
    <property type="term" value="C:outer membrane-bounded periplasmic space"/>
    <property type="evidence" value="ECO:0007669"/>
    <property type="project" value="TreeGrafter"/>
</dbReference>
<gene>
    <name evidence="4" type="ORF">FHS48_000441</name>
</gene>
<reference evidence="4 5" key="1">
    <citation type="submission" date="2020-08" db="EMBL/GenBank/DDBJ databases">
        <title>Genomic Encyclopedia of Type Strains, Phase IV (KMG-IV): sequencing the most valuable type-strain genomes for metagenomic binning, comparative biology and taxonomic classification.</title>
        <authorList>
            <person name="Goeker M."/>
        </authorList>
    </citation>
    <scope>NUCLEOTIDE SEQUENCE [LARGE SCALE GENOMIC DNA]</scope>
    <source>
        <strain evidence="4 5">DSM 11590</strain>
    </source>
</reference>
<name>A0A7W9ZD61_NOVIT</name>
<dbReference type="Gene3D" id="2.60.450.10">
    <property type="entry name" value="Lipopolysaccharide (LPS) transport protein A like domain"/>
    <property type="match status" value="2"/>
</dbReference>
<dbReference type="RefSeq" id="WP_184260865.1">
    <property type="nucleotide sequence ID" value="NZ_JACIIX010000001.1"/>
</dbReference>
<accession>A0A7W9ZD61</accession>
<evidence type="ECO:0000256" key="1">
    <source>
        <dbReference type="ARBA" id="ARBA00022729"/>
    </source>
</evidence>
<dbReference type="PANTHER" id="PTHR36504:SF1">
    <property type="entry name" value="LIPOPOLYSACCHARIDE EXPORT SYSTEM PROTEIN LPTA"/>
    <property type="match status" value="1"/>
</dbReference>
<evidence type="ECO:0000259" key="3">
    <source>
        <dbReference type="Pfam" id="PF03968"/>
    </source>
</evidence>
<evidence type="ECO:0000256" key="2">
    <source>
        <dbReference type="SAM" id="SignalP"/>
    </source>
</evidence>
<feature type="chain" id="PRO_5031322631" evidence="2">
    <location>
        <begin position="25"/>
        <end position="281"/>
    </location>
</feature>
<proteinExistence type="predicted"/>
<dbReference type="InterPro" id="IPR005653">
    <property type="entry name" value="OstA-like_N"/>
</dbReference>
<feature type="domain" description="Organic solvent tolerance-like N-terminal" evidence="3">
    <location>
        <begin position="45"/>
        <end position="152"/>
    </location>
</feature>
<dbReference type="PANTHER" id="PTHR36504">
    <property type="entry name" value="LIPOPOLYSACCHARIDE EXPORT SYSTEM PROTEIN LPTA"/>
    <property type="match status" value="1"/>
</dbReference>
<keyword evidence="5" id="KW-1185">Reference proteome</keyword>